<keyword evidence="1" id="KW-0812">Transmembrane</keyword>
<feature type="transmembrane region" description="Helical" evidence="1">
    <location>
        <begin position="329"/>
        <end position="353"/>
    </location>
</feature>
<protein>
    <submittedName>
        <fullName evidence="3">Tripartite tricarboxylate transporter permease</fullName>
    </submittedName>
</protein>
<feature type="transmembrane region" description="Helical" evidence="1">
    <location>
        <begin position="145"/>
        <end position="163"/>
    </location>
</feature>
<feature type="transmembrane region" description="Helical" evidence="1">
    <location>
        <begin position="479"/>
        <end position="500"/>
    </location>
</feature>
<evidence type="ECO:0000256" key="1">
    <source>
        <dbReference type="SAM" id="Phobius"/>
    </source>
</evidence>
<dbReference type="PANTHER" id="PTHR35342:SF5">
    <property type="entry name" value="TRICARBOXYLIC TRANSPORT PROTEIN"/>
    <property type="match status" value="1"/>
</dbReference>
<evidence type="ECO:0000259" key="2">
    <source>
        <dbReference type="Pfam" id="PF01970"/>
    </source>
</evidence>
<reference evidence="3 4" key="1">
    <citation type="submission" date="2023-11" db="EMBL/GenBank/DDBJ databases">
        <authorList>
            <person name="Bao R."/>
        </authorList>
    </citation>
    <scope>NUCLEOTIDE SEQUENCE [LARGE SCALE GENOMIC DNA]</scope>
    <source>
        <strain evidence="3 4">PJ23</strain>
    </source>
</reference>
<feature type="transmembrane region" description="Helical" evidence="1">
    <location>
        <begin position="365"/>
        <end position="388"/>
    </location>
</feature>
<feature type="transmembrane region" description="Helical" evidence="1">
    <location>
        <begin position="445"/>
        <end position="467"/>
    </location>
</feature>
<keyword evidence="1" id="KW-0472">Membrane</keyword>
<comment type="caution">
    <text evidence="3">The sequence shown here is derived from an EMBL/GenBank/DDBJ whole genome shotgun (WGS) entry which is preliminary data.</text>
</comment>
<keyword evidence="4" id="KW-1185">Reference proteome</keyword>
<feature type="transmembrane region" description="Helical" evidence="1">
    <location>
        <begin position="116"/>
        <end position="139"/>
    </location>
</feature>
<feature type="transmembrane region" description="Helical" evidence="1">
    <location>
        <begin position="197"/>
        <end position="216"/>
    </location>
</feature>
<feature type="transmembrane region" description="Helical" evidence="1">
    <location>
        <begin position="20"/>
        <end position="40"/>
    </location>
</feature>
<feature type="domain" description="DUF112" evidence="2">
    <location>
        <begin position="21"/>
        <end position="449"/>
    </location>
</feature>
<dbReference type="InterPro" id="IPR002823">
    <property type="entry name" value="DUF112_TM"/>
</dbReference>
<keyword evidence="1" id="KW-1133">Transmembrane helix</keyword>
<dbReference type="PANTHER" id="PTHR35342">
    <property type="entry name" value="TRICARBOXYLIC TRANSPORT PROTEIN"/>
    <property type="match status" value="1"/>
</dbReference>
<organism evidence="3 4">
    <name type="scientific">Terrihabitans rhizophilus</name>
    <dbReference type="NCBI Taxonomy" id="3092662"/>
    <lineage>
        <taxon>Bacteria</taxon>
        <taxon>Pseudomonadati</taxon>
        <taxon>Pseudomonadota</taxon>
        <taxon>Alphaproteobacteria</taxon>
        <taxon>Hyphomicrobiales</taxon>
        <taxon>Terrihabitans</taxon>
    </lineage>
</organism>
<feature type="transmembrane region" description="Helical" evidence="1">
    <location>
        <begin position="421"/>
        <end position="438"/>
    </location>
</feature>
<evidence type="ECO:0000313" key="4">
    <source>
        <dbReference type="Proteomes" id="UP001274321"/>
    </source>
</evidence>
<name>A0ABU4RPB2_9HYPH</name>
<feature type="transmembrane region" description="Helical" evidence="1">
    <location>
        <begin position="395"/>
        <end position="415"/>
    </location>
</feature>
<dbReference type="RefSeq" id="WP_319843651.1">
    <property type="nucleotide sequence ID" value="NZ_JAXAFJ010000002.1"/>
</dbReference>
<gene>
    <name evidence="3" type="ORF">SCD90_05645</name>
</gene>
<accession>A0ABU4RPB2</accession>
<evidence type="ECO:0000313" key="3">
    <source>
        <dbReference type="EMBL" id="MDX6805540.1"/>
    </source>
</evidence>
<feature type="transmembrane region" description="Helical" evidence="1">
    <location>
        <begin position="52"/>
        <end position="72"/>
    </location>
</feature>
<sequence>MFDAFQQFMPALFLVGDPLNIVLIVLGVFIGTAFGILPGFGGSQALALMFPFTFFMEPASAIMFMLSIYSGAEYGGSIPAILIKTPGTSAAIMTLLDGSPMARKGRPRRALQISNVSGVIGGLLSSVIFIFSASGLAWVGLQFGPSELFAVGIVGLTIVGGFVGGEPIKAFIGCTLGLLLSTVGDSTFGGTRLTFDFPFLYDGVPLIVMIMAFLAAPEGFRLMLAALSGGRGYGAPNQPQGTLIASSAEDGFGFRDFIKILPASIRGGLIGTAIGALPGPGPTVAAVVAYNEEKRWSKDRDRFGQGVDDAIAAPESSNNAVVAGAMVPALALGVPGTGAIAILLGVLVSKGIVPGPTLFSEGGPLVMSVFLGLVACNIALLLVGWFGIRFFVPIAYVPAKLLAPFIFVLLVVGAYAYDNSVTHVVMFLVIGVFAYVLEKIGVSPLPVILGFVMGPIIETNLGRALIINRGDIVAALSHPIAAGLLLLALAIIVGSTVSMVRKKA</sequence>
<dbReference type="Pfam" id="PF01970">
    <property type="entry name" value="TctA"/>
    <property type="match status" value="1"/>
</dbReference>
<proteinExistence type="predicted"/>
<dbReference type="EMBL" id="JAXAFJ010000002">
    <property type="protein sequence ID" value="MDX6805540.1"/>
    <property type="molecule type" value="Genomic_DNA"/>
</dbReference>
<dbReference type="Proteomes" id="UP001274321">
    <property type="component" value="Unassembled WGS sequence"/>
</dbReference>